<protein>
    <submittedName>
        <fullName evidence="2">NAD(+)/NADH kinase</fullName>
    </submittedName>
</protein>
<dbReference type="Proteomes" id="UP000811255">
    <property type="component" value="Unassembled WGS sequence"/>
</dbReference>
<dbReference type="Pfam" id="PF00781">
    <property type="entry name" value="DAGK_cat"/>
    <property type="match status" value="1"/>
</dbReference>
<accession>A0ABS5W7W1</accession>
<proteinExistence type="predicted"/>
<keyword evidence="2" id="KW-0418">Kinase</keyword>
<sequence length="341" mass="36835">MHGSVHLFDRLPEVVKPTAPVVQVAAPARQIPLVGVIRNARSHREMAPVENTAKATLLLESPGDRADLPAILSKFAERRVDYIVLAGGDGTVRDVLTCGAGIFGESWPPLIVLPNGKTNALAVDLGLPLNWSLAEAVEAIHTGRIEQRRPLAISLRDNANARVQGFVLGAGAYTAAIQLGQKAHKSGAFNSLGVGITVVGSLLQAIFGSGGNVWRRGTPMRLFDGEGREVEHSGIGRLDERFLLFISTLRRFPVGLRPFPNGDSSTMRTALLDSSSRSLLLRLPMIFRGKISQGMRRAGYHVVESDSIQLDISDRFILDGEAFPGGRYQLSLGPKLRFVVP</sequence>
<dbReference type="PROSITE" id="PS50146">
    <property type="entry name" value="DAGK"/>
    <property type="match status" value="1"/>
</dbReference>
<keyword evidence="3" id="KW-1185">Reference proteome</keyword>
<name>A0ABS5W7W1_9SPHN</name>
<reference evidence="2 3" key="1">
    <citation type="submission" date="2021-05" db="EMBL/GenBank/DDBJ databases">
        <title>Croceibacterium sp. LX-88 genome sequence.</title>
        <authorList>
            <person name="Luo X."/>
        </authorList>
    </citation>
    <scope>NUCLEOTIDE SEQUENCE [LARGE SCALE GENOMIC DNA]</scope>
    <source>
        <strain evidence="2 3">LX-88</strain>
    </source>
</reference>
<dbReference type="InterPro" id="IPR001206">
    <property type="entry name" value="Diacylglycerol_kinase_cat_dom"/>
</dbReference>
<organism evidence="2 3">
    <name type="scientific">Croceibacterium selenioxidans</name>
    <dbReference type="NCBI Taxonomy" id="2838833"/>
    <lineage>
        <taxon>Bacteria</taxon>
        <taxon>Pseudomonadati</taxon>
        <taxon>Pseudomonadota</taxon>
        <taxon>Alphaproteobacteria</taxon>
        <taxon>Sphingomonadales</taxon>
        <taxon>Erythrobacteraceae</taxon>
        <taxon>Croceibacterium</taxon>
    </lineage>
</organism>
<dbReference type="InterPro" id="IPR017438">
    <property type="entry name" value="ATP-NAD_kinase_N"/>
</dbReference>
<dbReference type="Gene3D" id="3.40.50.10330">
    <property type="entry name" value="Probable inorganic polyphosphate/atp-NAD kinase, domain 1"/>
    <property type="match status" value="1"/>
</dbReference>
<comment type="caution">
    <text evidence="2">The sequence shown here is derived from an EMBL/GenBank/DDBJ whole genome shotgun (WGS) entry which is preliminary data.</text>
</comment>
<evidence type="ECO:0000313" key="3">
    <source>
        <dbReference type="Proteomes" id="UP000811255"/>
    </source>
</evidence>
<dbReference type="SUPFAM" id="SSF111331">
    <property type="entry name" value="NAD kinase/diacylglycerol kinase-like"/>
    <property type="match status" value="1"/>
</dbReference>
<dbReference type="InterPro" id="IPR016064">
    <property type="entry name" value="NAD/diacylglycerol_kinase_sf"/>
</dbReference>
<dbReference type="EMBL" id="JAHFVK010000002">
    <property type="protein sequence ID" value="MBT2135373.1"/>
    <property type="molecule type" value="Genomic_DNA"/>
</dbReference>
<feature type="domain" description="DAGKc" evidence="1">
    <location>
        <begin position="80"/>
        <end position="160"/>
    </location>
</feature>
<dbReference type="GO" id="GO:0016301">
    <property type="term" value="F:kinase activity"/>
    <property type="evidence" value="ECO:0007669"/>
    <property type="project" value="UniProtKB-KW"/>
</dbReference>
<evidence type="ECO:0000259" key="1">
    <source>
        <dbReference type="PROSITE" id="PS50146"/>
    </source>
</evidence>
<dbReference type="RefSeq" id="WP_214537083.1">
    <property type="nucleotide sequence ID" value="NZ_JAHFVK010000002.1"/>
</dbReference>
<gene>
    <name evidence="2" type="ORF">KK137_13630</name>
</gene>
<keyword evidence="2" id="KW-0808">Transferase</keyword>
<evidence type="ECO:0000313" key="2">
    <source>
        <dbReference type="EMBL" id="MBT2135373.1"/>
    </source>
</evidence>